<evidence type="ECO:0000259" key="3">
    <source>
        <dbReference type="PROSITE" id="PS50048"/>
    </source>
</evidence>
<name>A0A179FRS4_METCM</name>
<dbReference type="InterPro" id="IPR052973">
    <property type="entry name" value="Fungal_sec-metab_reg_TF"/>
</dbReference>
<dbReference type="KEGG" id="pchm:VFPPC_04230"/>
<dbReference type="PROSITE" id="PS50048">
    <property type="entry name" value="ZN2_CY6_FUNGAL_2"/>
    <property type="match status" value="1"/>
</dbReference>
<dbReference type="PANTHER" id="PTHR35392">
    <property type="entry name" value="ZN(II)2CYS6 TRANSCRIPTION FACTOR (EUROFUNG)-RELATED-RELATED"/>
    <property type="match status" value="1"/>
</dbReference>
<reference evidence="4 5" key="1">
    <citation type="journal article" date="2016" name="PLoS Pathog.">
        <title>Biosynthesis of antibiotic leucinostatins in bio-control fungus Purpureocillium lilacinum and their inhibition on phytophthora revealed by genome mining.</title>
        <authorList>
            <person name="Wang G."/>
            <person name="Liu Z."/>
            <person name="Lin R."/>
            <person name="Li E."/>
            <person name="Mao Z."/>
            <person name="Ling J."/>
            <person name="Yang Y."/>
            <person name="Yin W.B."/>
            <person name="Xie B."/>
        </authorList>
    </citation>
    <scope>NUCLEOTIDE SEQUENCE [LARGE SCALE GENOMIC DNA]</scope>
    <source>
        <strain evidence="4">170</strain>
    </source>
</reference>
<comment type="caution">
    <text evidence="4">The sequence shown here is derived from an EMBL/GenBank/DDBJ whole genome shotgun (WGS) entry which is preliminary data.</text>
</comment>
<keyword evidence="5" id="KW-1185">Reference proteome</keyword>
<proteinExistence type="predicted"/>
<feature type="region of interest" description="Disordered" evidence="2">
    <location>
        <begin position="325"/>
        <end position="385"/>
    </location>
</feature>
<evidence type="ECO:0000313" key="5">
    <source>
        <dbReference type="Proteomes" id="UP000078397"/>
    </source>
</evidence>
<organism evidence="4 5">
    <name type="scientific">Pochonia chlamydosporia 170</name>
    <dbReference type="NCBI Taxonomy" id="1380566"/>
    <lineage>
        <taxon>Eukaryota</taxon>
        <taxon>Fungi</taxon>
        <taxon>Dikarya</taxon>
        <taxon>Ascomycota</taxon>
        <taxon>Pezizomycotina</taxon>
        <taxon>Sordariomycetes</taxon>
        <taxon>Hypocreomycetidae</taxon>
        <taxon>Hypocreales</taxon>
        <taxon>Clavicipitaceae</taxon>
        <taxon>Pochonia</taxon>
    </lineage>
</organism>
<evidence type="ECO:0000256" key="2">
    <source>
        <dbReference type="SAM" id="MobiDB-lite"/>
    </source>
</evidence>
<dbReference type="RefSeq" id="XP_018144750.1">
    <property type="nucleotide sequence ID" value="XM_018283615.1"/>
</dbReference>
<dbReference type="CDD" id="cd00067">
    <property type="entry name" value="GAL4"/>
    <property type="match status" value="1"/>
</dbReference>
<protein>
    <submittedName>
        <fullName evidence="4">C6 zinc finger domain-containing protein</fullName>
    </submittedName>
</protein>
<feature type="compositionally biased region" description="Polar residues" evidence="2">
    <location>
        <begin position="330"/>
        <end position="339"/>
    </location>
</feature>
<dbReference type="PANTHER" id="PTHR35392:SF3">
    <property type="entry name" value="ZN(2)-C6 FUNGAL-TYPE DOMAIN-CONTAINING PROTEIN"/>
    <property type="match status" value="1"/>
</dbReference>
<dbReference type="OrthoDB" id="4941413at2759"/>
<gene>
    <name evidence="4" type="ORF">VFPPC_04230</name>
</gene>
<dbReference type="Proteomes" id="UP000078397">
    <property type="component" value="Unassembled WGS sequence"/>
</dbReference>
<evidence type="ECO:0000256" key="1">
    <source>
        <dbReference type="ARBA" id="ARBA00023242"/>
    </source>
</evidence>
<dbReference type="SUPFAM" id="SSF57701">
    <property type="entry name" value="Zn2/Cys6 DNA-binding domain"/>
    <property type="match status" value="1"/>
</dbReference>
<dbReference type="EMBL" id="LSBJ02000003">
    <property type="protein sequence ID" value="OAQ67900.1"/>
    <property type="molecule type" value="Genomic_DNA"/>
</dbReference>
<sequence length="762" mass="85106">MSYGNGAAEGNNQFNFNLLAGLECDPTAIPLAARQNEDGGSEQDCLTPHTASNTAFELQPSTTVGSPTQTQLHPDIALDLQQPGSRLYFAKQLTDGVTQVFPNNLSHIPYRHQDAFIPQAELLLASSPFHLPHQPPPHQAQSTDINYVGRDCFLRAGPAVGQTAAVNDEPFLDPNLLSHNTLSEVPPCNVQISSGSQLNAQAPAFHPHQPLRDFEHPAAQDITWDASTGNFLQGNVNEQNIPPHIPAITFSGPESNEYSGGEPQQTTTPNCYSALAFSLGPLTQPSTYTETIDTGSHFWTEFGSPASASAYSPLSTSISWPASQHEYPISNPTPSTFSGPSRRGAVPLSRSTSARTSASHETNESGPRRGRRTGPMDPTRNKQAQISRSQKLVCAICKFRKVKCDRKEVRGICGECKKSGKPCVSHFFFRDLSDLPEFHFGQFLINSAVIPDVLKPLLTHTVDFTGIQNCLDIFSQTHNIRIKGDGGVWFDLDLAAWQQGWAEEKVEYDTWGCPCTVDDFVTSKQRWQDIKRWRDLLVVSSPHQGNWDDPLEALNVLNKMSGCMTFFLIPKSEVVGPAIGYETLDLQNNSHEILIFVAMLTFERVRHQMQLRAYSALEQRLSWGFPRNIRATENAKTVRILGHILLSLRRCIATCKATRNWKTFHHGPLAEHLGQWGQANFEPPAVRRVVVFCFQLYVHFFERYSKMSPDAKQCYRQDGPQYIIHPYTRIVTREYPPTDTDGSKDAFNDWMKEADWPFRLLG</sequence>
<dbReference type="Pfam" id="PF00172">
    <property type="entry name" value="Zn_clus"/>
    <property type="match status" value="1"/>
</dbReference>
<dbReference type="GeneID" id="28847609"/>
<dbReference type="InterPro" id="IPR001138">
    <property type="entry name" value="Zn2Cys6_DnaBD"/>
</dbReference>
<feature type="domain" description="Zn(2)-C6 fungal-type" evidence="3">
    <location>
        <begin position="393"/>
        <end position="425"/>
    </location>
</feature>
<evidence type="ECO:0000313" key="4">
    <source>
        <dbReference type="EMBL" id="OAQ67900.1"/>
    </source>
</evidence>
<feature type="compositionally biased region" description="Low complexity" evidence="2">
    <location>
        <begin position="349"/>
        <end position="359"/>
    </location>
</feature>
<dbReference type="AlphaFoldDB" id="A0A179FRS4"/>
<accession>A0A179FRS4</accession>
<keyword evidence="1" id="KW-0539">Nucleus</keyword>
<dbReference type="SMART" id="SM00066">
    <property type="entry name" value="GAL4"/>
    <property type="match status" value="1"/>
</dbReference>
<dbReference type="InterPro" id="IPR036864">
    <property type="entry name" value="Zn2-C6_fun-type_DNA-bd_sf"/>
</dbReference>
<dbReference type="GO" id="GO:0008270">
    <property type="term" value="F:zinc ion binding"/>
    <property type="evidence" value="ECO:0007669"/>
    <property type="project" value="InterPro"/>
</dbReference>
<dbReference type="GO" id="GO:0000981">
    <property type="term" value="F:DNA-binding transcription factor activity, RNA polymerase II-specific"/>
    <property type="evidence" value="ECO:0007669"/>
    <property type="project" value="InterPro"/>
</dbReference>